<evidence type="ECO:0000256" key="1">
    <source>
        <dbReference type="ARBA" id="ARBA00009952"/>
    </source>
</evidence>
<dbReference type="Pfam" id="PF05811">
    <property type="entry name" value="DUF842"/>
    <property type="match status" value="1"/>
</dbReference>
<accession>A0A9P0AYY8</accession>
<dbReference type="PANTHER" id="PTHR21096">
    <property type="entry name" value="PROTEIN FAM136A"/>
    <property type="match status" value="1"/>
</dbReference>
<reference evidence="2" key="1">
    <citation type="submission" date="2021-12" db="EMBL/GenBank/DDBJ databases">
        <authorList>
            <person name="King R."/>
        </authorList>
    </citation>
    <scope>NUCLEOTIDE SEQUENCE</scope>
</reference>
<dbReference type="InterPro" id="IPR008560">
    <property type="entry name" value="DUF842_euk"/>
</dbReference>
<dbReference type="EMBL" id="OV121133">
    <property type="protein sequence ID" value="CAH0551796.1"/>
    <property type="molecule type" value="Genomic_DNA"/>
</dbReference>
<organism evidence="2 3">
    <name type="scientific">Brassicogethes aeneus</name>
    <name type="common">Rape pollen beetle</name>
    <name type="synonym">Meligethes aeneus</name>
    <dbReference type="NCBI Taxonomy" id="1431903"/>
    <lineage>
        <taxon>Eukaryota</taxon>
        <taxon>Metazoa</taxon>
        <taxon>Ecdysozoa</taxon>
        <taxon>Arthropoda</taxon>
        <taxon>Hexapoda</taxon>
        <taxon>Insecta</taxon>
        <taxon>Pterygota</taxon>
        <taxon>Neoptera</taxon>
        <taxon>Endopterygota</taxon>
        <taxon>Coleoptera</taxon>
        <taxon>Polyphaga</taxon>
        <taxon>Cucujiformia</taxon>
        <taxon>Nitidulidae</taxon>
        <taxon>Meligethinae</taxon>
        <taxon>Brassicogethes</taxon>
    </lineage>
</organism>
<protein>
    <recommendedName>
        <fullName evidence="4">Protein FAM136A</fullName>
    </recommendedName>
</protein>
<dbReference type="Proteomes" id="UP001154078">
    <property type="component" value="Chromosome 2"/>
</dbReference>
<comment type="similarity">
    <text evidence="1">Belongs to the FAM136 family.</text>
</comment>
<proteinExistence type="inferred from homology"/>
<dbReference type="GO" id="GO:0005737">
    <property type="term" value="C:cytoplasm"/>
    <property type="evidence" value="ECO:0007669"/>
    <property type="project" value="TreeGrafter"/>
</dbReference>
<dbReference type="OrthoDB" id="9975421at2759"/>
<sequence length="141" mass="16718">MVELQRQRVEQEMTKLVTDIDLQYLRKMQVTMHKCAAKCCENRDLSMERVQQCVEKCSAPLNFAQSYVQKEFEQLQNKLQRCVMDCNDDIRVKMGPNPTESEIEKFTTQFEKCATKCVDKQLTYMPSLYKRMKAELEKNQE</sequence>
<name>A0A9P0AYY8_BRAAE</name>
<evidence type="ECO:0000313" key="3">
    <source>
        <dbReference type="Proteomes" id="UP001154078"/>
    </source>
</evidence>
<evidence type="ECO:0000313" key="2">
    <source>
        <dbReference type="EMBL" id="CAH0551796.1"/>
    </source>
</evidence>
<keyword evidence="3" id="KW-1185">Reference proteome</keyword>
<dbReference type="PANTHER" id="PTHR21096:SF0">
    <property type="entry name" value="PROTEIN FAM136A"/>
    <property type="match status" value="1"/>
</dbReference>
<evidence type="ECO:0008006" key="4">
    <source>
        <dbReference type="Google" id="ProtNLM"/>
    </source>
</evidence>
<gene>
    <name evidence="2" type="ORF">MELIAE_LOCUS4326</name>
</gene>
<dbReference type="AlphaFoldDB" id="A0A9P0AYY8"/>